<evidence type="ECO:0000256" key="2">
    <source>
        <dbReference type="SAM" id="MobiDB-lite"/>
    </source>
</evidence>
<dbReference type="HOGENOM" id="CLU_068510_1_2_1"/>
<dbReference type="KEGG" id="act:ACLA_029420"/>
<evidence type="ECO:0000313" key="3">
    <source>
        <dbReference type="EMBL" id="EAW08214.1"/>
    </source>
</evidence>
<reference evidence="3 4" key="1">
    <citation type="journal article" date="2008" name="PLoS Genet.">
        <title>Genomic islands in the pathogenic filamentous fungus Aspergillus fumigatus.</title>
        <authorList>
            <person name="Fedorova N.D."/>
            <person name="Khaldi N."/>
            <person name="Joardar V.S."/>
            <person name="Maiti R."/>
            <person name="Amedeo P."/>
            <person name="Anderson M.J."/>
            <person name="Crabtree J."/>
            <person name="Silva J.C."/>
            <person name="Badger J.H."/>
            <person name="Albarraq A."/>
            <person name="Angiuoli S."/>
            <person name="Bussey H."/>
            <person name="Bowyer P."/>
            <person name="Cotty P.J."/>
            <person name="Dyer P.S."/>
            <person name="Egan A."/>
            <person name="Galens K."/>
            <person name="Fraser-Liggett C.M."/>
            <person name="Haas B.J."/>
            <person name="Inman J.M."/>
            <person name="Kent R."/>
            <person name="Lemieux S."/>
            <person name="Malavazi I."/>
            <person name="Orvis J."/>
            <person name="Roemer T."/>
            <person name="Ronning C.M."/>
            <person name="Sundaram J.P."/>
            <person name="Sutton G."/>
            <person name="Turner G."/>
            <person name="Venter J.C."/>
            <person name="White O.R."/>
            <person name="Whitty B.R."/>
            <person name="Youngman P."/>
            <person name="Wolfe K.H."/>
            <person name="Goldman G.H."/>
            <person name="Wortman J.R."/>
            <person name="Jiang B."/>
            <person name="Denning D.W."/>
            <person name="Nierman W.C."/>
        </authorList>
    </citation>
    <scope>NUCLEOTIDE SEQUENCE [LARGE SCALE GENOMIC DNA]</scope>
    <source>
        <strain evidence="4">ATCC 1007 / CBS 513.65 / DSM 816 / NCTC 3887 / NRRL 1</strain>
    </source>
</reference>
<accession>A1CRE3</accession>
<keyword evidence="1" id="KW-0676">Redox-active center</keyword>
<feature type="region of interest" description="Disordered" evidence="2">
    <location>
        <begin position="1"/>
        <end position="24"/>
    </location>
</feature>
<feature type="region of interest" description="Disordered" evidence="2">
    <location>
        <begin position="116"/>
        <end position="159"/>
    </location>
</feature>
<keyword evidence="4" id="KW-1185">Reference proteome</keyword>
<organism evidence="3 4">
    <name type="scientific">Aspergillus clavatus (strain ATCC 1007 / CBS 513.65 / DSM 816 / NCTC 3887 / NRRL 1 / QM 1276 / 107)</name>
    <dbReference type="NCBI Taxonomy" id="344612"/>
    <lineage>
        <taxon>Eukaryota</taxon>
        <taxon>Fungi</taxon>
        <taxon>Dikarya</taxon>
        <taxon>Ascomycota</taxon>
        <taxon>Pezizomycotina</taxon>
        <taxon>Eurotiomycetes</taxon>
        <taxon>Eurotiomycetidae</taxon>
        <taxon>Eurotiales</taxon>
        <taxon>Aspergillaceae</taxon>
        <taxon>Aspergillus</taxon>
        <taxon>Aspergillus subgen. Fumigati</taxon>
    </lineage>
</organism>
<dbReference type="Pfam" id="PF10262">
    <property type="entry name" value="Rdx"/>
    <property type="match status" value="1"/>
</dbReference>
<dbReference type="AlphaFoldDB" id="A1CRE3"/>
<evidence type="ECO:0000256" key="1">
    <source>
        <dbReference type="ARBA" id="ARBA00023284"/>
    </source>
</evidence>
<proteinExistence type="predicted"/>
<dbReference type="OrthoDB" id="60822at2759"/>
<dbReference type="NCBIfam" id="TIGR02174">
    <property type="entry name" value="CXXU_selWTH"/>
    <property type="match status" value="1"/>
</dbReference>
<evidence type="ECO:0000313" key="4">
    <source>
        <dbReference type="Proteomes" id="UP000006701"/>
    </source>
</evidence>
<dbReference type="OMA" id="EYCTQCR"/>
<dbReference type="eggNOG" id="ENOG502S6UH">
    <property type="taxonomic scope" value="Eukaryota"/>
</dbReference>
<name>A1CRE3_ASPCL</name>
<protein>
    <submittedName>
        <fullName evidence="3">Selenoprotein W family protein</fullName>
    </submittedName>
</protein>
<dbReference type="RefSeq" id="XP_001269640.1">
    <property type="nucleotide sequence ID" value="XM_001269639.1"/>
</dbReference>
<dbReference type="EMBL" id="DS027059">
    <property type="protein sequence ID" value="EAW08214.1"/>
    <property type="molecule type" value="Genomic_DNA"/>
</dbReference>
<dbReference type="SUPFAM" id="SSF52833">
    <property type="entry name" value="Thioredoxin-like"/>
    <property type="match status" value="1"/>
</dbReference>
<dbReference type="Gene3D" id="3.40.30.10">
    <property type="entry name" value="Glutaredoxin"/>
    <property type="match status" value="1"/>
</dbReference>
<dbReference type="InterPro" id="IPR011893">
    <property type="entry name" value="Selenoprotein_Rdx-typ"/>
</dbReference>
<sequence>MTEPITPLESNAPPPLQSTTSSSSITHPRITIQYCTQCKWMLRAAYFAQELLSTFGTGIGEVALVPATGGLFRVTIWGGRGLGDGVVLWDRKTEGGFPEVKVLKARVRNVIDPSRDLGHTDRALRRDEEKKTVEHQEDQAGDQTPEKATKEKEKCEDCQ</sequence>
<dbReference type="InterPro" id="IPR036249">
    <property type="entry name" value="Thioredoxin-like_sf"/>
</dbReference>
<dbReference type="PANTHER" id="PTHR36417:SF2">
    <property type="entry name" value="SELENOPROTEIN DOMAIN PROTEIN (AFU_ORTHOLOGUE AFUA_1G05220)"/>
    <property type="match status" value="1"/>
</dbReference>
<dbReference type="GeneID" id="4701356"/>
<gene>
    <name evidence="3" type="ORF">ACLA_029420</name>
</gene>
<dbReference type="PANTHER" id="PTHR36417">
    <property type="entry name" value="SELENOPROTEIN DOMAIN PROTEIN (AFU_ORTHOLOGUE AFUA_1G05220)"/>
    <property type="match status" value="1"/>
</dbReference>
<dbReference type="VEuPathDB" id="FungiDB:ACLA_029420"/>
<dbReference type="Proteomes" id="UP000006701">
    <property type="component" value="Unassembled WGS sequence"/>
</dbReference>